<dbReference type="Proteomes" id="UP000477680">
    <property type="component" value="Chromosome"/>
</dbReference>
<evidence type="ECO:0000313" key="3">
    <source>
        <dbReference type="EMBL" id="QIB64529.1"/>
    </source>
</evidence>
<feature type="domain" description="Lipid/polyisoprenoid-binding YceI-like" evidence="2">
    <location>
        <begin position="46"/>
        <end position="220"/>
    </location>
</feature>
<dbReference type="KEGG" id="kim:G3T16_03070"/>
<evidence type="ECO:0000313" key="4">
    <source>
        <dbReference type="Proteomes" id="UP000477680"/>
    </source>
</evidence>
<evidence type="ECO:0000259" key="2">
    <source>
        <dbReference type="SMART" id="SM00867"/>
    </source>
</evidence>
<dbReference type="EMBL" id="CP048711">
    <property type="protein sequence ID" value="QIB64529.1"/>
    <property type="molecule type" value="Genomic_DNA"/>
</dbReference>
<dbReference type="InterPro" id="IPR007372">
    <property type="entry name" value="Lipid/polyisoprenoid-bd_YceI"/>
</dbReference>
<keyword evidence="4" id="KW-1185">Reference proteome</keyword>
<dbReference type="RefSeq" id="WP_163493779.1">
    <property type="nucleotide sequence ID" value="NZ_CP048711.1"/>
</dbReference>
<proteinExistence type="predicted"/>
<dbReference type="AlphaFoldDB" id="A0A6C0TYR9"/>
<feature type="chain" id="PRO_5025387227" evidence="1">
    <location>
        <begin position="37"/>
        <end position="231"/>
    </location>
</feature>
<name>A0A6C0TYR9_9GAMM</name>
<protein>
    <submittedName>
        <fullName evidence="3">Polyisoprenoid-binding protein</fullName>
    </submittedName>
</protein>
<gene>
    <name evidence="3" type="ORF">G3T16_03070</name>
</gene>
<dbReference type="SMART" id="SM00867">
    <property type="entry name" value="YceI"/>
    <property type="match status" value="1"/>
</dbReference>
<dbReference type="Pfam" id="PF04264">
    <property type="entry name" value="YceI"/>
    <property type="match status" value="1"/>
</dbReference>
<reference evidence="3 4" key="1">
    <citation type="submission" date="2020-02" db="EMBL/GenBank/DDBJ databases">
        <title>Genome sequencing for Kineobactrum sp. M2.</title>
        <authorList>
            <person name="Park S.-J."/>
        </authorList>
    </citation>
    <scope>NUCLEOTIDE SEQUENCE [LARGE SCALE GENOMIC DNA]</scope>
    <source>
        <strain evidence="3 4">M2</strain>
    </source>
</reference>
<dbReference type="PANTHER" id="PTHR34406:SF1">
    <property type="entry name" value="PROTEIN YCEI"/>
    <property type="match status" value="1"/>
</dbReference>
<dbReference type="Gene3D" id="2.40.128.110">
    <property type="entry name" value="Lipid/polyisoprenoid-binding, YceI-like"/>
    <property type="match status" value="1"/>
</dbReference>
<organism evidence="3 4">
    <name type="scientific">Kineobactrum salinum</name>
    <dbReference type="NCBI Taxonomy" id="2708301"/>
    <lineage>
        <taxon>Bacteria</taxon>
        <taxon>Pseudomonadati</taxon>
        <taxon>Pseudomonadota</taxon>
        <taxon>Gammaproteobacteria</taxon>
        <taxon>Cellvibrionales</taxon>
        <taxon>Halieaceae</taxon>
        <taxon>Kineobactrum</taxon>
    </lineage>
</organism>
<dbReference type="SUPFAM" id="SSF101874">
    <property type="entry name" value="YceI-like"/>
    <property type="match status" value="1"/>
</dbReference>
<dbReference type="InterPro" id="IPR036761">
    <property type="entry name" value="TTHA0802/YceI-like_sf"/>
</dbReference>
<keyword evidence="1" id="KW-0732">Signal</keyword>
<feature type="signal peptide" evidence="1">
    <location>
        <begin position="1"/>
        <end position="36"/>
    </location>
</feature>
<accession>A0A6C0TYR9</accession>
<evidence type="ECO:0000256" key="1">
    <source>
        <dbReference type="SAM" id="SignalP"/>
    </source>
</evidence>
<sequence>MKKLDIEKIKNAWGHSMRTYCLIAVTMLCITLPVQAQGETDLPPGTYTLDKSHASLVFHVSHLGFTNYTMTFDSFDATLALDPAQLEKASLRATINPASLDLPSPPEGFTDTILNDENWLNAKVFPEIIFISRQVEMTGEKTANVHGDLELLGVRKPVILETVFNGGYKGHPMDPNARIGFSATGTFKRSDFGMAYGLPEPGTTMGVGDEIHVVIEAEFTGPPLQEPDLSR</sequence>
<dbReference type="PANTHER" id="PTHR34406">
    <property type="entry name" value="PROTEIN YCEI"/>
    <property type="match status" value="1"/>
</dbReference>